<evidence type="ECO:0008006" key="4">
    <source>
        <dbReference type="Google" id="ProtNLM"/>
    </source>
</evidence>
<keyword evidence="1" id="KW-1133">Transmembrane helix</keyword>
<evidence type="ECO:0000313" key="3">
    <source>
        <dbReference type="Proteomes" id="UP001499938"/>
    </source>
</evidence>
<keyword evidence="1" id="KW-0472">Membrane</keyword>
<evidence type="ECO:0000313" key="2">
    <source>
        <dbReference type="EMBL" id="GAA1788486.1"/>
    </source>
</evidence>
<feature type="transmembrane region" description="Helical" evidence="1">
    <location>
        <begin position="97"/>
        <end position="119"/>
    </location>
</feature>
<feature type="transmembrane region" description="Helical" evidence="1">
    <location>
        <begin position="71"/>
        <end position="91"/>
    </location>
</feature>
<proteinExistence type="predicted"/>
<dbReference type="Proteomes" id="UP001499938">
    <property type="component" value="Unassembled WGS sequence"/>
</dbReference>
<comment type="caution">
    <text evidence="2">The sequence shown here is derived from an EMBL/GenBank/DDBJ whole genome shotgun (WGS) entry which is preliminary data.</text>
</comment>
<organism evidence="2 3">
    <name type="scientific">Nostocoides veronense</name>
    <dbReference type="NCBI Taxonomy" id="330836"/>
    <lineage>
        <taxon>Bacteria</taxon>
        <taxon>Bacillati</taxon>
        <taxon>Actinomycetota</taxon>
        <taxon>Actinomycetes</taxon>
        <taxon>Micrococcales</taxon>
        <taxon>Intrasporangiaceae</taxon>
        <taxon>Nostocoides</taxon>
    </lineage>
</organism>
<evidence type="ECO:0000256" key="1">
    <source>
        <dbReference type="SAM" id="Phobius"/>
    </source>
</evidence>
<feature type="transmembrane region" description="Helical" evidence="1">
    <location>
        <begin position="126"/>
        <end position="151"/>
    </location>
</feature>
<keyword evidence="1" id="KW-0812">Transmembrane</keyword>
<accession>A0ABN2LH46</accession>
<gene>
    <name evidence="2" type="ORF">GCM10009811_11720</name>
</gene>
<feature type="transmembrane region" description="Helical" evidence="1">
    <location>
        <begin position="36"/>
        <end position="59"/>
    </location>
</feature>
<sequence>MIFGLALIPIWSAVTQAAKDGDLAWVNKLFRRLCCLTIVAALILIAAIPIMGPFYAIWLRDPELKPSTFQLSCLAVSCTALFANAGLSNLASGLGQISSQISLLAVGIVCKFAFTLTVLQQSQEWALVALSDTLAFLPYILIQPLIIIQALRRTA</sequence>
<keyword evidence="3" id="KW-1185">Reference proteome</keyword>
<name>A0ABN2LH46_9MICO</name>
<reference evidence="2 3" key="1">
    <citation type="journal article" date="2019" name="Int. J. Syst. Evol. Microbiol.">
        <title>The Global Catalogue of Microorganisms (GCM) 10K type strain sequencing project: providing services to taxonomists for standard genome sequencing and annotation.</title>
        <authorList>
            <consortium name="The Broad Institute Genomics Platform"/>
            <consortium name="The Broad Institute Genome Sequencing Center for Infectious Disease"/>
            <person name="Wu L."/>
            <person name="Ma J."/>
        </authorList>
    </citation>
    <scope>NUCLEOTIDE SEQUENCE [LARGE SCALE GENOMIC DNA]</scope>
    <source>
        <strain evidence="2 3">JCM 15592</strain>
    </source>
</reference>
<protein>
    <recommendedName>
        <fullName evidence="4">Polysaccharide biosynthesis protein C-terminal domain-containing protein</fullName>
    </recommendedName>
</protein>
<dbReference type="EMBL" id="BAAAPO010000021">
    <property type="protein sequence ID" value="GAA1788486.1"/>
    <property type="molecule type" value="Genomic_DNA"/>
</dbReference>